<dbReference type="EMBL" id="JAOTPO010000009">
    <property type="protein sequence ID" value="MDE5414472.1"/>
    <property type="molecule type" value="Genomic_DNA"/>
</dbReference>
<feature type="compositionally biased region" description="Acidic residues" evidence="1">
    <location>
        <begin position="24"/>
        <end position="98"/>
    </location>
</feature>
<name>A0ABT5VGA2_9BACI</name>
<feature type="chain" id="PRO_5047295164" description="DNA primase" evidence="2">
    <location>
        <begin position="20"/>
        <end position="98"/>
    </location>
</feature>
<keyword evidence="4" id="KW-1185">Reference proteome</keyword>
<reference evidence="3" key="1">
    <citation type="submission" date="2024-05" db="EMBL/GenBank/DDBJ databases">
        <title>Alkalihalobacillus sp. strain MEB203 novel alkaliphilic bacterium from Lonar Lake, India.</title>
        <authorList>
            <person name="Joshi A."/>
            <person name="Thite S."/>
            <person name="Mengade P."/>
        </authorList>
    </citation>
    <scope>NUCLEOTIDE SEQUENCE</scope>
    <source>
        <strain evidence="3">MEB 203</strain>
    </source>
</reference>
<accession>A0ABT5VGA2</accession>
<dbReference type="RefSeq" id="WP_275119084.1">
    <property type="nucleotide sequence ID" value="NZ_JAOTPO010000009.1"/>
</dbReference>
<evidence type="ECO:0000256" key="2">
    <source>
        <dbReference type="SAM" id="SignalP"/>
    </source>
</evidence>
<comment type="caution">
    <text evidence="3">The sequence shown here is derived from an EMBL/GenBank/DDBJ whole genome shotgun (WGS) entry which is preliminary data.</text>
</comment>
<sequence length="98" mass="10670">MKKLFLTAASTILAVGVLAACGDQDLDDPTMTDEPDYGTETEGDMGGFDEEPAMDEGTEDFGGFEDESDDLESDLDMGEEEDSFEFETEEDDAMEDEA</sequence>
<protein>
    <recommendedName>
        <fullName evidence="5">DNA primase</fullName>
    </recommendedName>
</protein>
<dbReference type="PROSITE" id="PS51257">
    <property type="entry name" value="PROKAR_LIPOPROTEIN"/>
    <property type="match status" value="1"/>
</dbReference>
<proteinExistence type="predicted"/>
<dbReference type="Proteomes" id="UP001148125">
    <property type="component" value="Unassembled WGS sequence"/>
</dbReference>
<evidence type="ECO:0008006" key="5">
    <source>
        <dbReference type="Google" id="ProtNLM"/>
    </source>
</evidence>
<evidence type="ECO:0000256" key="1">
    <source>
        <dbReference type="SAM" id="MobiDB-lite"/>
    </source>
</evidence>
<evidence type="ECO:0000313" key="3">
    <source>
        <dbReference type="EMBL" id="MDE5414472.1"/>
    </source>
</evidence>
<gene>
    <name evidence="3" type="ORF">N7Z68_13920</name>
</gene>
<evidence type="ECO:0000313" key="4">
    <source>
        <dbReference type="Proteomes" id="UP001148125"/>
    </source>
</evidence>
<feature type="region of interest" description="Disordered" evidence="1">
    <location>
        <begin position="23"/>
        <end position="98"/>
    </location>
</feature>
<feature type="signal peptide" evidence="2">
    <location>
        <begin position="1"/>
        <end position="19"/>
    </location>
</feature>
<organism evidence="3 4">
    <name type="scientific">Alkalihalobacterium chitinilyticum</name>
    <dbReference type="NCBI Taxonomy" id="2980103"/>
    <lineage>
        <taxon>Bacteria</taxon>
        <taxon>Bacillati</taxon>
        <taxon>Bacillota</taxon>
        <taxon>Bacilli</taxon>
        <taxon>Bacillales</taxon>
        <taxon>Bacillaceae</taxon>
        <taxon>Alkalihalobacterium</taxon>
    </lineage>
</organism>
<keyword evidence="2" id="KW-0732">Signal</keyword>